<keyword evidence="1" id="KW-1133">Transmembrane helix</keyword>
<keyword evidence="1" id="KW-0472">Membrane</keyword>
<feature type="transmembrane region" description="Helical" evidence="1">
    <location>
        <begin position="50"/>
        <end position="67"/>
    </location>
</feature>
<dbReference type="PANTHER" id="PTHR33659:SF11">
    <property type="entry name" value="TRANSMEMBRANE PROTEIN"/>
    <property type="match status" value="1"/>
</dbReference>
<accession>A0A2P5F1N3</accession>
<comment type="caution">
    <text evidence="2">The sequence shown here is derived from an EMBL/GenBank/DDBJ whole genome shotgun (WGS) entry which is preliminary data.</text>
</comment>
<dbReference type="PANTHER" id="PTHR33659">
    <property type="entry name" value="PROTEIN, PUTATIVE-RELATED-RELATED"/>
    <property type="match status" value="1"/>
</dbReference>
<feature type="transmembrane region" description="Helical" evidence="1">
    <location>
        <begin position="16"/>
        <end position="38"/>
    </location>
</feature>
<organism evidence="2 3">
    <name type="scientific">Trema orientale</name>
    <name type="common">Charcoal tree</name>
    <name type="synonym">Celtis orientalis</name>
    <dbReference type="NCBI Taxonomy" id="63057"/>
    <lineage>
        <taxon>Eukaryota</taxon>
        <taxon>Viridiplantae</taxon>
        <taxon>Streptophyta</taxon>
        <taxon>Embryophyta</taxon>
        <taxon>Tracheophyta</taxon>
        <taxon>Spermatophyta</taxon>
        <taxon>Magnoliopsida</taxon>
        <taxon>eudicotyledons</taxon>
        <taxon>Gunneridae</taxon>
        <taxon>Pentapetalae</taxon>
        <taxon>rosids</taxon>
        <taxon>fabids</taxon>
        <taxon>Rosales</taxon>
        <taxon>Cannabaceae</taxon>
        <taxon>Trema</taxon>
    </lineage>
</organism>
<evidence type="ECO:0000313" key="3">
    <source>
        <dbReference type="Proteomes" id="UP000237000"/>
    </source>
</evidence>
<proteinExistence type="predicted"/>
<name>A0A2P5F1N3_TREOI</name>
<dbReference type="Proteomes" id="UP000237000">
    <property type="component" value="Unassembled WGS sequence"/>
</dbReference>
<dbReference type="AlphaFoldDB" id="A0A2P5F1N3"/>
<gene>
    <name evidence="2" type="ORF">TorRG33x02_125060</name>
</gene>
<reference evidence="3" key="1">
    <citation type="submission" date="2016-06" db="EMBL/GenBank/DDBJ databases">
        <title>Parallel loss of symbiosis genes in relatives of nitrogen-fixing non-legume Parasponia.</title>
        <authorList>
            <person name="Van Velzen R."/>
            <person name="Holmer R."/>
            <person name="Bu F."/>
            <person name="Rutten L."/>
            <person name="Van Zeijl A."/>
            <person name="Liu W."/>
            <person name="Santuari L."/>
            <person name="Cao Q."/>
            <person name="Sharma T."/>
            <person name="Shen D."/>
            <person name="Roswanjaya Y."/>
            <person name="Wardhani T."/>
            <person name="Kalhor M.S."/>
            <person name="Jansen J."/>
            <person name="Van den Hoogen J."/>
            <person name="Gungor B."/>
            <person name="Hartog M."/>
            <person name="Hontelez J."/>
            <person name="Verver J."/>
            <person name="Yang W.-C."/>
            <person name="Schijlen E."/>
            <person name="Repin R."/>
            <person name="Schilthuizen M."/>
            <person name="Schranz E."/>
            <person name="Heidstra R."/>
            <person name="Miyata K."/>
            <person name="Fedorova E."/>
            <person name="Kohlen W."/>
            <person name="Bisseling T."/>
            <person name="Smit S."/>
            <person name="Geurts R."/>
        </authorList>
    </citation>
    <scope>NUCLEOTIDE SEQUENCE [LARGE SCALE GENOMIC DNA]</scope>
    <source>
        <strain evidence="3">cv. RG33-2</strain>
    </source>
</reference>
<dbReference type="InParanoid" id="A0A2P5F1N3"/>
<sequence>YTYTYIHLLSYNTLSVFSYFASLTLCLFREFCLNISFFYHQMAHLSISKAMMVVMAVVLAMACDVAAQDSGLAPSPEPPLTVGAGFSLPVSVATIVFSLIFSLVALS</sequence>
<feature type="non-terminal residue" evidence="2">
    <location>
        <position position="1"/>
    </location>
</feature>
<evidence type="ECO:0000313" key="2">
    <source>
        <dbReference type="EMBL" id="PON91675.1"/>
    </source>
</evidence>
<dbReference type="EMBL" id="JXTC01000072">
    <property type="protein sequence ID" value="PON91675.1"/>
    <property type="molecule type" value="Genomic_DNA"/>
</dbReference>
<keyword evidence="3" id="KW-1185">Reference proteome</keyword>
<evidence type="ECO:0000256" key="1">
    <source>
        <dbReference type="SAM" id="Phobius"/>
    </source>
</evidence>
<feature type="transmembrane region" description="Helical" evidence="1">
    <location>
        <begin position="87"/>
        <end position="106"/>
    </location>
</feature>
<protein>
    <submittedName>
        <fullName evidence="2">Uncharacterized protein</fullName>
    </submittedName>
</protein>
<keyword evidence="1" id="KW-0812">Transmembrane</keyword>